<evidence type="ECO:0000256" key="9">
    <source>
        <dbReference type="RuleBase" id="RU364070"/>
    </source>
</evidence>
<feature type="transmembrane region" description="Helical" evidence="9">
    <location>
        <begin position="911"/>
        <end position="931"/>
    </location>
</feature>
<evidence type="ECO:0000256" key="3">
    <source>
        <dbReference type="ARBA" id="ARBA00022448"/>
    </source>
</evidence>
<dbReference type="PRINTS" id="PR00702">
    <property type="entry name" value="ACRIFLAVINRP"/>
</dbReference>
<keyword evidence="4" id="KW-1003">Cell membrane</keyword>
<dbReference type="Gene3D" id="3.30.70.1440">
    <property type="entry name" value="Multidrug efflux transporter AcrB pore domain"/>
    <property type="match status" value="1"/>
</dbReference>
<evidence type="ECO:0000256" key="2">
    <source>
        <dbReference type="ARBA" id="ARBA00010942"/>
    </source>
</evidence>
<keyword evidence="11" id="KW-1185">Reference proteome</keyword>
<protein>
    <recommendedName>
        <fullName evidence="9">Efflux pump membrane transporter</fullName>
    </recommendedName>
</protein>
<evidence type="ECO:0000256" key="5">
    <source>
        <dbReference type="ARBA" id="ARBA00022519"/>
    </source>
</evidence>
<dbReference type="SUPFAM" id="SSF82693">
    <property type="entry name" value="Multidrug efflux transporter AcrB pore domain, PN1, PN2, PC1 and PC2 subdomains"/>
    <property type="match status" value="4"/>
</dbReference>
<feature type="transmembrane region" description="Helical" evidence="9">
    <location>
        <begin position="986"/>
        <end position="1008"/>
    </location>
</feature>
<dbReference type="OrthoDB" id="9806532at2"/>
<evidence type="ECO:0000313" key="10">
    <source>
        <dbReference type="EMBL" id="SHJ25197.1"/>
    </source>
</evidence>
<keyword evidence="5 9" id="KW-0997">Cell inner membrane</keyword>
<dbReference type="Proteomes" id="UP000184387">
    <property type="component" value="Unassembled WGS sequence"/>
</dbReference>
<feature type="transmembrane region" description="Helical" evidence="9">
    <location>
        <begin position="370"/>
        <end position="392"/>
    </location>
</feature>
<comment type="subcellular location">
    <subcellularLocation>
        <location evidence="1 9">Cell inner membrane</location>
        <topology evidence="1 9">Multi-pass membrane protein</topology>
    </subcellularLocation>
</comment>
<dbReference type="Gene3D" id="3.30.2090.10">
    <property type="entry name" value="Multidrug efflux transporter AcrB TolC docking domain, DN and DC subdomains"/>
    <property type="match status" value="2"/>
</dbReference>
<feature type="transmembrane region" description="Helical" evidence="9">
    <location>
        <begin position="441"/>
        <end position="461"/>
    </location>
</feature>
<keyword evidence="3 9" id="KW-0813">Transport</keyword>
<accession>A0A1M6HST5</accession>
<name>A0A1M6HST5_9PROT</name>
<evidence type="ECO:0000256" key="7">
    <source>
        <dbReference type="ARBA" id="ARBA00022989"/>
    </source>
</evidence>
<reference evidence="10 11" key="1">
    <citation type="submission" date="2016-11" db="EMBL/GenBank/DDBJ databases">
        <authorList>
            <person name="Jaros S."/>
            <person name="Januszkiewicz K."/>
            <person name="Wedrychowicz H."/>
        </authorList>
    </citation>
    <scope>NUCLEOTIDE SEQUENCE [LARGE SCALE GENOMIC DNA]</scope>
    <source>
        <strain evidence="10 11">DSM 14916</strain>
    </source>
</reference>
<dbReference type="Pfam" id="PF00873">
    <property type="entry name" value="ACR_tran"/>
    <property type="match status" value="1"/>
</dbReference>
<organism evidence="10 11">
    <name type="scientific">Muricoccus roseus</name>
    <dbReference type="NCBI Taxonomy" id="198092"/>
    <lineage>
        <taxon>Bacteria</taxon>
        <taxon>Pseudomonadati</taxon>
        <taxon>Pseudomonadota</taxon>
        <taxon>Alphaproteobacteria</taxon>
        <taxon>Acetobacterales</taxon>
        <taxon>Roseomonadaceae</taxon>
        <taxon>Muricoccus</taxon>
    </lineage>
</organism>
<feature type="transmembrane region" description="Helical" evidence="9">
    <location>
        <begin position="398"/>
        <end position="420"/>
    </location>
</feature>
<feature type="transmembrane region" description="Helical" evidence="9">
    <location>
        <begin position="937"/>
        <end position="961"/>
    </location>
</feature>
<keyword evidence="7 9" id="KW-1133">Transmembrane helix</keyword>
<evidence type="ECO:0000256" key="6">
    <source>
        <dbReference type="ARBA" id="ARBA00022692"/>
    </source>
</evidence>
<dbReference type="GO" id="GO:0015562">
    <property type="term" value="F:efflux transmembrane transporter activity"/>
    <property type="evidence" value="ECO:0007669"/>
    <property type="project" value="InterPro"/>
</dbReference>
<feature type="transmembrane region" description="Helical" evidence="9">
    <location>
        <begin position="473"/>
        <end position="500"/>
    </location>
</feature>
<dbReference type="FunFam" id="3.30.70.1430:FF:000001">
    <property type="entry name" value="Efflux pump membrane transporter"/>
    <property type="match status" value="1"/>
</dbReference>
<dbReference type="FunFam" id="1.20.1640.10:FF:000001">
    <property type="entry name" value="Efflux pump membrane transporter"/>
    <property type="match status" value="1"/>
</dbReference>
<dbReference type="GO" id="GO:0042910">
    <property type="term" value="F:xenobiotic transmembrane transporter activity"/>
    <property type="evidence" value="ECO:0007669"/>
    <property type="project" value="TreeGrafter"/>
</dbReference>
<dbReference type="SUPFAM" id="SSF82866">
    <property type="entry name" value="Multidrug efflux transporter AcrB transmembrane domain"/>
    <property type="match status" value="2"/>
</dbReference>
<dbReference type="Gene3D" id="3.30.70.1430">
    <property type="entry name" value="Multidrug efflux transporter AcrB pore domain"/>
    <property type="match status" value="2"/>
</dbReference>
<evidence type="ECO:0000256" key="8">
    <source>
        <dbReference type="ARBA" id="ARBA00023136"/>
    </source>
</evidence>
<dbReference type="InterPro" id="IPR027463">
    <property type="entry name" value="AcrB_DN_DC_subdom"/>
</dbReference>
<proteinExistence type="inferred from homology"/>
<dbReference type="Gene3D" id="1.20.1640.10">
    <property type="entry name" value="Multidrug efflux transporter AcrB transmembrane domain"/>
    <property type="match status" value="2"/>
</dbReference>
<dbReference type="EMBL" id="FQZF01000010">
    <property type="protein sequence ID" value="SHJ25197.1"/>
    <property type="molecule type" value="Genomic_DNA"/>
</dbReference>
<comment type="similarity">
    <text evidence="2 9">Belongs to the resistance-nodulation-cell division (RND) (TC 2.A.6) family.</text>
</comment>
<keyword evidence="6 9" id="KW-0812">Transmembrane</keyword>
<feature type="transmembrane region" description="Helical" evidence="9">
    <location>
        <begin position="12"/>
        <end position="34"/>
    </location>
</feature>
<dbReference type="InterPro" id="IPR001036">
    <property type="entry name" value="Acrflvin-R"/>
</dbReference>
<feature type="transmembrane region" description="Helical" evidence="9">
    <location>
        <begin position="343"/>
        <end position="363"/>
    </location>
</feature>
<feature type="transmembrane region" description="Helical" evidence="9">
    <location>
        <begin position="885"/>
        <end position="904"/>
    </location>
</feature>
<dbReference type="RefSeq" id="WP_073134424.1">
    <property type="nucleotide sequence ID" value="NZ_FQZF01000010.1"/>
</dbReference>
<dbReference type="SUPFAM" id="SSF82714">
    <property type="entry name" value="Multidrug efflux transporter AcrB TolC docking domain, DN and DC subdomains"/>
    <property type="match status" value="2"/>
</dbReference>
<dbReference type="NCBIfam" id="TIGR00915">
    <property type="entry name" value="2A0602"/>
    <property type="match status" value="1"/>
</dbReference>
<dbReference type="STRING" id="198092.SAMN02745194_02116"/>
<keyword evidence="8 9" id="KW-0472">Membrane</keyword>
<gene>
    <name evidence="10" type="ORF">SAMN02745194_02116</name>
</gene>
<dbReference type="NCBIfam" id="NF000282">
    <property type="entry name" value="RND_permease_1"/>
    <property type="match status" value="1"/>
</dbReference>
<feature type="transmembrane region" description="Helical" evidence="9">
    <location>
        <begin position="1014"/>
        <end position="1039"/>
    </location>
</feature>
<evidence type="ECO:0000256" key="1">
    <source>
        <dbReference type="ARBA" id="ARBA00004429"/>
    </source>
</evidence>
<feature type="transmembrane region" description="Helical" evidence="9">
    <location>
        <begin position="549"/>
        <end position="569"/>
    </location>
</feature>
<dbReference type="PANTHER" id="PTHR32063:SF11">
    <property type="entry name" value="CATION OR DRUG EFFLUX SYSTEM PROTEIN"/>
    <property type="match status" value="1"/>
</dbReference>
<dbReference type="AlphaFoldDB" id="A0A1M6HST5"/>
<dbReference type="InterPro" id="IPR004764">
    <property type="entry name" value="MdtF-like"/>
</dbReference>
<dbReference type="GO" id="GO:0009636">
    <property type="term" value="P:response to toxic substance"/>
    <property type="evidence" value="ECO:0007669"/>
    <property type="project" value="UniProtKB-ARBA"/>
</dbReference>
<dbReference type="Gene3D" id="3.30.70.1320">
    <property type="entry name" value="Multidrug efflux transporter AcrB pore domain like"/>
    <property type="match status" value="1"/>
</dbReference>
<dbReference type="GO" id="GO:0005886">
    <property type="term" value="C:plasma membrane"/>
    <property type="evidence" value="ECO:0007669"/>
    <property type="project" value="UniProtKB-SubCell"/>
</dbReference>
<evidence type="ECO:0000256" key="4">
    <source>
        <dbReference type="ARBA" id="ARBA00022475"/>
    </source>
</evidence>
<dbReference type="PANTHER" id="PTHR32063">
    <property type="match status" value="1"/>
</dbReference>
<sequence>MRFAQFFISRPVFASVISIAIVLIGVIAGLRLPISEYPEIAPPTVTIAATYPGASAAVIAETVASPIEQEINGVEGMLYISSQATGDGRLSVNVVFRQGVDVDQAQVLVQNRMAVAEARLPEEVRRLGITVRKASPDIMMVIHFTSPDGSRDEQYISNYVMLNVKDRIARLDGVGDVQVFGARDYAMRIWLDPARIAARGLTPGQVVEALRRANVQVAAGGLNHPPTSASDGAFQLNIQALGRLRSVEEFSDIVVATGEGGAPLRLRDVARVELGAQDYTLNAYLDADKAVAMPVFQRPGSNALATAAALRATLEELKRSFPPGLAYHAVYDTTRFIEQSMEAVVHTFIEAIILVVLVVILFLQSWRASIIPLAAIPVSIIGTLAFMAALGISLNNLSMFGLILAIGIVVDDAIVVVENVERHMADGMDPVAATRRTMDEVGFALIAIALVLCAVFVPTAFIEGLSGAFYRQFAVTIAVATLLSALVSLTLSPALAALLLRPHGHGHAKPTGWRAWLGAPFGLFFRGFNRLFDALSVGYGALTRRLVRLSALLLILFAGLLALTGQTVMSTPTGLIPPLDRGYLIAAFQLPPGASQARTDAVIRQATRDVLEVPGVANSIAFTGFDGATFTNAPNSGVIFVNLKSFEERTAAHLTFAGITQAVQARLMQQRDALALVIPPPSVPGIGTGGGFKLYIQDRGDRGARALEEVTNRVVAAANGRPEIAMAFTLFNTKTPTLRAEVDRTKAEMLGVPLSRVSEALSTYLGSTFVNDFNILGRTYRVTAQAEETQRLTPRDVALLRTRNEDGAMVPLGALATLEEDSAAYRVPRYNLFPAAEVQGAARPGVSTGQAIAAMDALLREQLPPGFGFEWTEIALQETTQGNTAPIAFGLAVVFVILLLAALYESWLLPLAVVLIAPMSALAALAGVVWRGLDNNVLVQVGLVVLIGLAAKNAILIVEFARHAEAEGMTRWQAAEAAARTRLRPILMTSLAFILGVLPLAVATGAGAEMRQSLGTAVFAGMLGVTVFGLIFTPVFYVVARAMARREGADGSAAVHAPLATTEG</sequence>
<evidence type="ECO:0000313" key="11">
    <source>
        <dbReference type="Proteomes" id="UP000184387"/>
    </source>
</evidence>